<dbReference type="Gene3D" id="3.10.180.10">
    <property type="entry name" value="2,3-Dihydroxybiphenyl 1,2-Dioxygenase, domain 1"/>
    <property type="match status" value="1"/>
</dbReference>
<organism evidence="1 2">
    <name type="scientific">Roseovarius mucosus</name>
    <dbReference type="NCBI Taxonomy" id="215743"/>
    <lineage>
        <taxon>Bacteria</taxon>
        <taxon>Pseudomonadati</taxon>
        <taxon>Pseudomonadota</taxon>
        <taxon>Alphaproteobacteria</taxon>
        <taxon>Rhodobacterales</taxon>
        <taxon>Roseobacteraceae</taxon>
        <taxon>Roseovarius</taxon>
    </lineage>
</organism>
<gene>
    <name evidence="1" type="primary">ble</name>
    <name evidence="1" type="ORF">ROSMUCSMR3_00574</name>
</gene>
<sequence length="122" mass="13696">MTTGKITANLPSRDFDATERFYAMLGFQTEFRNAGWMILSREGMTVEFFPHPDLNPGTSCFSACLRLPEIDSLHAEWRGATDLPDTRNAIPRLTDPFTLANAPRMFALVDPDGSLWRVLESA</sequence>
<evidence type="ECO:0000313" key="1">
    <source>
        <dbReference type="EMBL" id="ARE82078.1"/>
    </source>
</evidence>
<protein>
    <submittedName>
        <fullName evidence="1">Bleomycin resistance protein</fullName>
    </submittedName>
</protein>
<proteinExistence type="predicted"/>
<dbReference type="KEGG" id="rmm:ROSMUCSMR3_00574"/>
<name>A0A1V0RJY2_9RHOB</name>
<dbReference type="EMBL" id="CP020474">
    <property type="protein sequence ID" value="ARE82078.1"/>
    <property type="molecule type" value="Genomic_DNA"/>
</dbReference>
<dbReference type="CDD" id="cd08350">
    <property type="entry name" value="BLMT_like"/>
    <property type="match status" value="1"/>
</dbReference>
<accession>A0A1V0RJY2</accession>
<dbReference type="AlphaFoldDB" id="A0A1V0RJY2"/>
<evidence type="ECO:0000313" key="2">
    <source>
        <dbReference type="Proteomes" id="UP000192273"/>
    </source>
</evidence>
<dbReference type="RefSeq" id="WP_081506382.1">
    <property type="nucleotide sequence ID" value="NZ_CP020474.1"/>
</dbReference>
<reference evidence="1 2" key="1">
    <citation type="submission" date="2017-03" db="EMBL/GenBank/DDBJ databases">
        <title>Genome Sequence of Roseovarius mucosus strain SMR3 Isolated from a culture of the Diatom Skeletonema marinoi.</title>
        <authorList>
            <person name="Topel M."/>
            <person name="Pinder M."/>
            <person name="Johansson O.N."/>
            <person name="Kourtchenko O."/>
            <person name="Godhe A."/>
            <person name="Clarke A.K."/>
        </authorList>
    </citation>
    <scope>NUCLEOTIDE SEQUENCE [LARGE SCALE GENOMIC DNA]</scope>
    <source>
        <strain evidence="1 2">SMR3</strain>
    </source>
</reference>
<dbReference type="SUPFAM" id="SSF54593">
    <property type="entry name" value="Glyoxalase/Bleomycin resistance protein/Dihydroxybiphenyl dioxygenase"/>
    <property type="match status" value="1"/>
</dbReference>
<dbReference type="OrthoDB" id="6624781at2"/>
<dbReference type="InterPro" id="IPR029068">
    <property type="entry name" value="Glyas_Bleomycin-R_OHBP_Dase"/>
</dbReference>
<keyword evidence="2" id="KW-1185">Reference proteome</keyword>
<dbReference type="Proteomes" id="UP000192273">
    <property type="component" value="Chromosome"/>
</dbReference>